<gene>
    <name evidence="4" type="ORF">SAMN05660895_2163</name>
</gene>
<dbReference type="PANTHER" id="PTHR47739">
    <property type="entry name" value="TRNA1(VAL) (ADENINE(37)-N6)-METHYLTRANSFERASE"/>
    <property type="match status" value="1"/>
</dbReference>
<name>A0A1I7NKE5_9BACT</name>
<keyword evidence="1 4" id="KW-0489">Methyltransferase</keyword>
<dbReference type="Proteomes" id="UP000199537">
    <property type="component" value="Unassembled WGS sequence"/>
</dbReference>
<dbReference type="PANTHER" id="PTHR47739:SF1">
    <property type="entry name" value="TRNA1(VAL) (ADENINE(37)-N6)-METHYLTRANSFERASE"/>
    <property type="match status" value="1"/>
</dbReference>
<feature type="domain" description="Methyltransferase small" evidence="3">
    <location>
        <begin position="45"/>
        <end position="127"/>
    </location>
</feature>
<evidence type="ECO:0000313" key="5">
    <source>
        <dbReference type="Proteomes" id="UP000199537"/>
    </source>
</evidence>
<dbReference type="GO" id="GO:0000179">
    <property type="term" value="F:rRNA (adenine-N6,N6-)-dimethyltransferase activity"/>
    <property type="evidence" value="ECO:0007669"/>
    <property type="project" value="InterPro"/>
</dbReference>
<keyword evidence="2" id="KW-0949">S-adenosyl-L-methionine</keyword>
<dbReference type="InterPro" id="IPR002052">
    <property type="entry name" value="DNA_methylase_N6_adenine_CS"/>
</dbReference>
<evidence type="ECO:0000256" key="1">
    <source>
        <dbReference type="ARBA" id="ARBA00022603"/>
    </source>
</evidence>
<dbReference type="STRING" id="1393122.SAMN05660895_2163"/>
<dbReference type="InterPro" id="IPR007848">
    <property type="entry name" value="Small_mtfrase_dom"/>
</dbReference>
<accession>A0A1I7NKE5</accession>
<keyword evidence="5" id="KW-1185">Reference proteome</keyword>
<evidence type="ECO:0000313" key="4">
    <source>
        <dbReference type="EMBL" id="SFV35135.1"/>
    </source>
</evidence>
<dbReference type="InterPro" id="IPR020596">
    <property type="entry name" value="rRNA_Ade_Mease_Trfase_CS"/>
</dbReference>
<dbReference type="SUPFAM" id="SSF53335">
    <property type="entry name" value="S-adenosyl-L-methionine-dependent methyltransferases"/>
    <property type="match status" value="1"/>
</dbReference>
<reference evidence="5" key="1">
    <citation type="submission" date="2016-10" db="EMBL/GenBank/DDBJ databases">
        <authorList>
            <person name="Varghese N."/>
            <person name="Submissions S."/>
        </authorList>
    </citation>
    <scope>NUCLEOTIDE SEQUENCE [LARGE SCALE GENOMIC DNA]</scope>
    <source>
        <strain evidence="5">DSM 14807</strain>
    </source>
</reference>
<dbReference type="InterPro" id="IPR029063">
    <property type="entry name" value="SAM-dependent_MTases_sf"/>
</dbReference>
<evidence type="ECO:0000259" key="3">
    <source>
        <dbReference type="Pfam" id="PF05175"/>
    </source>
</evidence>
<dbReference type="CDD" id="cd02440">
    <property type="entry name" value="AdoMet_MTases"/>
    <property type="match status" value="1"/>
</dbReference>
<dbReference type="OrthoDB" id="5383291at2"/>
<dbReference type="RefSeq" id="WP_092460416.1">
    <property type="nucleotide sequence ID" value="NZ_FPCJ01000001.1"/>
</dbReference>
<sequence>MSQSCFRFKQFTIHQHRCGMKVTTDACVFGAYVAHFIRTHALMPANIVDVGSGTGLLSLMLAQQLIPPYQITALETDEAAYEQARENFALSPWSHHLQAVHADARSWVSAKPVDLIICNPPFFHRQLSSVNEKRALAFHDHQLRLEELLCFADQHLADTGWFAVLLPTQRKKELYHLALLYGLYPADECQMYARAGMQNSHVVAQIYSRQKTHFNSTVLIYQDHQGNYTSLFRQWLSPYYLYL</sequence>
<dbReference type="GO" id="GO:0003676">
    <property type="term" value="F:nucleic acid binding"/>
    <property type="evidence" value="ECO:0007669"/>
    <property type="project" value="InterPro"/>
</dbReference>
<keyword evidence="4" id="KW-0808">Transferase</keyword>
<dbReference type="PROSITE" id="PS01131">
    <property type="entry name" value="RRNA_A_DIMETH"/>
    <property type="match status" value="1"/>
</dbReference>
<organism evidence="4 5">
    <name type="scientific">Thermoflavifilum thermophilum</name>
    <dbReference type="NCBI Taxonomy" id="1393122"/>
    <lineage>
        <taxon>Bacteria</taxon>
        <taxon>Pseudomonadati</taxon>
        <taxon>Bacteroidota</taxon>
        <taxon>Chitinophagia</taxon>
        <taxon>Chitinophagales</taxon>
        <taxon>Chitinophagaceae</taxon>
        <taxon>Thermoflavifilum</taxon>
    </lineage>
</organism>
<dbReference type="Gene3D" id="3.40.50.150">
    <property type="entry name" value="Vaccinia Virus protein VP39"/>
    <property type="match status" value="1"/>
</dbReference>
<dbReference type="EMBL" id="FPCJ01000001">
    <property type="protein sequence ID" value="SFV35135.1"/>
    <property type="molecule type" value="Genomic_DNA"/>
</dbReference>
<proteinExistence type="predicted"/>
<protein>
    <submittedName>
        <fullName evidence="4">tRNA1Val (Adenine37-N6)-methyltransferase</fullName>
    </submittedName>
</protein>
<dbReference type="Pfam" id="PF05175">
    <property type="entry name" value="MTS"/>
    <property type="match status" value="1"/>
</dbReference>
<dbReference type="PROSITE" id="PS00092">
    <property type="entry name" value="N6_MTASE"/>
    <property type="match status" value="1"/>
</dbReference>
<dbReference type="InterPro" id="IPR050210">
    <property type="entry name" value="tRNA_Adenine-N(6)_MTase"/>
</dbReference>
<evidence type="ECO:0000256" key="2">
    <source>
        <dbReference type="ARBA" id="ARBA00022691"/>
    </source>
</evidence>
<dbReference type="AlphaFoldDB" id="A0A1I7NKE5"/>